<sequence>MRLVYGGGMGDLPRADRSRAWVWVACAAGLLHAGASLYWALGGRMLLETVGQWAVGLAEDAPLAAGLGLGVVAALKAIAAVVPVAVARGRVGPARFWRAVSWVGAVVLIVYGAFNTVIAQAVLAGLVRADGGYDEAAMIGHAWLWDPLFLVWGLALAAHLWLSRRPTRRGATATQYPTGGVPSP</sequence>
<dbReference type="EMBL" id="BMJI01000003">
    <property type="protein sequence ID" value="GGC85332.1"/>
    <property type="molecule type" value="Genomic_DNA"/>
</dbReference>
<feature type="transmembrane region" description="Helical" evidence="1">
    <location>
        <begin position="143"/>
        <end position="162"/>
    </location>
</feature>
<proteinExistence type="predicted"/>
<keyword evidence="1" id="KW-0472">Membrane</keyword>
<keyword evidence="3" id="KW-1185">Reference proteome</keyword>
<organism evidence="2 3">
    <name type="scientific">Tersicoccus solisilvae</name>
    <dbReference type="NCBI Taxonomy" id="1882339"/>
    <lineage>
        <taxon>Bacteria</taxon>
        <taxon>Bacillati</taxon>
        <taxon>Actinomycetota</taxon>
        <taxon>Actinomycetes</taxon>
        <taxon>Micrococcales</taxon>
        <taxon>Micrococcaceae</taxon>
        <taxon>Tersicoccus</taxon>
    </lineage>
</organism>
<evidence type="ECO:0000313" key="3">
    <source>
        <dbReference type="Proteomes" id="UP000597761"/>
    </source>
</evidence>
<comment type="caution">
    <text evidence="2">The sequence shown here is derived from an EMBL/GenBank/DDBJ whole genome shotgun (WGS) entry which is preliminary data.</text>
</comment>
<feature type="transmembrane region" description="Helical" evidence="1">
    <location>
        <begin position="99"/>
        <end position="123"/>
    </location>
</feature>
<dbReference type="Pfam" id="PF13160">
    <property type="entry name" value="DUF3995"/>
    <property type="match status" value="1"/>
</dbReference>
<dbReference type="InterPro" id="IPR025058">
    <property type="entry name" value="DUF3995"/>
</dbReference>
<name>A0ABQ1NW73_9MICC</name>
<keyword evidence="1" id="KW-1133">Transmembrane helix</keyword>
<evidence type="ECO:0000256" key="1">
    <source>
        <dbReference type="SAM" id="Phobius"/>
    </source>
</evidence>
<accession>A0ABQ1NW73</accession>
<reference evidence="3" key="1">
    <citation type="journal article" date="2019" name="Int. J. Syst. Evol. Microbiol.">
        <title>The Global Catalogue of Microorganisms (GCM) 10K type strain sequencing project: providing services to taxonomists for standard genome sequencing and annotation.</title>
        <authorList>
            <consortium name="The Broad Institute Genomics Platform"/>
            <consortium name="The Broad Institute Genome Sequencing Center for Infectious Disease"/>
            <person name="Wu L."/>
            <person name="Ma J."/>
        </authorList>
    </citation>
    <scope>NUCLEOTIDE SEQUENCE [LARGE SCALE GENOMIC DNA]</scope>
    <source>
        <strain evidence="3">CGMCC 1.15480</strain>
    </source>
</reference>
<evidence type="ECO:0000313" key="2">
    <source>
        <dbReference type="EMBL" id="GGC85332.1"/>
    </source>
</evidence>
<feature type="transmembrane region" description="Helical" evidence="1">
    <location>
        <begin position="61"/>
        <end position="87"/>
    </location>
</feature>
<feature type="transmembrane region" description="Helical" evidence="1">
    <location>
        <begin position="20"/>
        <end position="41"/>
    </location>
</feature>
<protein>
    <recommendedName>
        <fullName evidence="4">DUF3995 domain-containing protein</fullName>
    </recommendedName>
</protein>
<keyword evidence="1" id="KW-0812">Transmembrane</keyword>
<gene>
    <name evidence="2" type="ORF">GCM10011512_10260</name>
</gene>
<evidence type="ECO:0008006" key="4">
    <source>
        <dbReference type="Google" id="ProtNLM"/>
    </source>
</evidence>
<dbReference type="Proteomes" id="UP000597761">
    <property type="component" value="Unassembled WGS sequence"/>
</dbReference>